<comment type="caution">
    <text evidence="8">The sequence shown here is derived from an EMBL/GenBank/DDBJ whole genome shotgun (WGS) entry which is preliminary data.</text>
</comment>
<keyword evidence="5 7" id="KW-0472">Membrane</keyword>
<keyword evidence="3 7" id="KW-0812">Transmembrane</keyword>
<evidence type="ECO:0000256" key="2">
    <source>
        <dbReference type="ARBA" id="ARBA00009310"/>
    </source>
</evidence>
<organism evidence="8 9">
    <name type="scientific">Plakobranchus ocellatus</name>
    <dbReference type="NCBI Taxonomy" id="259542"/>
    <lineage>
        <taxon>Eukaryota</taxon>
        <taxon>Metazoa</taxon>
        <taxon>Spiralia</taxon>
        <taxon>Lophotrochozoa</taxon>
        <taxon>Mollusca</taxon>
        <taxon>Gastropoda</taxon>
        <taxon>Heterobranchia</taxon>
        <taxon>Euthyneura</taxon>
        <taxon>Panpulmonata</taxon>
        <taxon>Sacoglossa</taxon>
        <taxon>Placobranchoidea</taxon>
        <taxon>Plakobranchidae</taxon>
        <taxon>Plakobranchus</taxon>
    </lineage>
</organism>
<proteinExistence type="inferred from homology"/>
<sequence>MADANVVPAAADNAAVDNADGQQQQQQRPNAWSMIKTLLIRMVFIYFIASMFRRNPTPATDSSGAKSASSARPSSNVFEKFEPLDMYVFVSEQETFTDFKNEAALFWLKRGIVYGDWVGGPNEDGSFQKHGQIEASEAVQNNGSLYIHVYFVKEGKSPDPVDRASKMYSKRFTAYRSKRLNKFKKRRFHKSVNLLTGQTDVHPDLVQKDNASFEILSHWHPNLTLNLLDDNSPWVPGAVPQPLDEYIEFLPGTNKYYPVIYLNDYWNLNADYMPVNDTTKVLNLTLTYSPMSLFKWQLYAAQGMRNKWVNMLGSEGGEDEEDQDSLKTAFLETSPYLLGLTIVVSILHSVFEFLAFKNDIQFWKSRKSLEGLSVRSVFFNVIQSLIVLLYICDNETNTVVKISVFIGLCIEIWKINKVVNAKLDRENKWLGVIPRISLTEKSTYTESHTKEYDILAFRYLSWLLYPLLGLYAVYSLLYLEHKGWYSWILSMLYGFLLTFGFIMMTPQLFINYKLKSVAHLPWRMLTYKALNTFIDDIFAFVIKMPTLYRLGCLRDDVIFFIYLYQRYIYSVDPKRMNEFGTSQEMLESNGELATGEQEGGEGQPSPEIEPAQQTGSVEGDVGSKQEKDEASQENGEVAAKSENEKKNE</sequence>
<dbReference type="PANTHER" id="PTHR21347:SF14">
    <property type="entry name" value="LIPID SCRAMBLASE CLPTM1-RELATED"/>
    <property type="match status" value="1"/>
</dbReference>
<evidence type="ECO:0000256" key="1">
    <source>
        <dbReference type="ARBA" id="ARBA00004141"/>
    </source>
</evidence>
<keyword evidence="9" id="KW-1185">Reference proteome</keyword>
<dbReference type="PANTHER" id="PTHR21347">
    <property type="entry name" value="CLEFT LIP AND PALATE ASSOCIATED TRANSMEMBRANE PROTEIN-RELATED"/>
    <property type="match status" value="1"/>
</dbReference>
<dbReference type="InterPro" id="IPR008429">
    <property type="entry name" value="CLPTM1"/>
</dbReference>
<feature type="compositionally biased region" description="Basic and acidic residues" evidence="6">
    <location>
        <begin position="621"/>
        <end position="630"/>
    </location>
</feature>
<evidence type="ECO:0000313" key="8">
    <source>
        <dbReference type="EMBL" id="GFO07340.1"/>
    </source>
</evidence>
<feature type="transmembrane region" description="Helical" evidence="7">
    <location>
        <begin position="484"/>
        <end position="505"/>
    </location>
</feature>
<evidence type="ECO:0000256" key="3">
    <source>
        <dbReference type="ARBA" id="ARBA00022692"/>
    </source>
</evidence>
<comment type="subcellular location">
    <subcellularLocation>
        <location evidence="1">Membrane</location>
        <topology evidence="1">Multi-pass membrane protein</topology>
    </subcellularLocation>
</comment>
<evidence type="ECO:0000256" key="4">
    <source>
        <dbReference type="ARBA" id="ARBA00022989"/>
    </source>
</evidence>
<dbReference type="GO" id="GO:0016020">
    <property type="term" value="C:membrane"/>
    <property type="evidence" value="ECO:0007669"/>
    <property type="project" value="UniProtKB-SubCell"/>
</dbReference>
<protein>
    <submittedName>
        <fullName evidence="8">Cleft lip and palate transmembrane protein 1-like</fullName>
    </submittedName>
</protein>
<dbReference type="EMBL" id="BLXT01003865">
    <property type="protein sequence ID" value="GFO07340.1"/>
    <property type="molecule type" value="Genomic_DNA"/>
</dbReference>
<gene>
    <name evidence="8" type="ORF">PoB_003384500</name>
</gene>
<dbReference type="Pfam" id="PF05602">
    <property type="entry name" value="CLPTM1"/>
    <property type="match status" value="1"/>
</dbReference>
<dbReference type="Proteomes" id="UP000735302">
    <property type="component" value="Unassembled WGS sequence"/>
</dbReference>
<feature type="transmembrane region" description="Helical" evidence="7">
    <location>
        <begin position="336"/>
        <end position="356"/>
    </location>
</feature>
<dbReference type="GO" id="GO:0012505">
    <property type="term" value="C:endomembrane system"/>
    <property type="evidence" value="ECO:0007669"/>
    <property type="project" value="TreeGrafter"/>
</dbReference>
<accession>A0AAV4AJ36</accession>
<evidence type="ECO:0000256" key="5">
    <source>
        <dbReference type="ARBA" id="ARBA00023136"/>
    </source>
</evidence>
<name>A0AAV4AJ36_9GAST</name>
<evidence type="ECO:0000313" key="9">
    <source>
        <dbReference type="Proteomes" id="UP000735302"/>
    </source>
</evidence>
<feature type="compositionally biased region" description="Basic and acidic residues" evidence="6">
    <location>
        <begin position="639"/>
        <end position="648"/>
    </location>
</feature>
<evidence type="ECO:0000256" key="6">
    <source>
        <dbReference type="SAM" id="MobiDB-lite"/>
    </source>
</evidence>
<keyword evidence="4 7" id="KW-1133">Transmembrane helix</keyword>
<comment type="similarity">
    <text evidence="2">Belongs to the CLPTM1 family.</text>
</comment>
<evidence type="ECO:0000256" key="7">
    <source>
        <dbReference type="SAM" id="Phobius"/>
    </source>
</evidence>
<feature type="transmembrane region" description="Helical" evidence="7">
    <location>
        <begin position="376"/>
        <end position="392"/>
    </location>
</feature>
<reference evidence="8 9" key="1">
    <citation type="journal article" date="2021" name="Elife">
        <title>Chloroplast acquisition without the gene transfer in kleptoplastic sea slugs, Plakobranchus ocellatus.</title>
        <authorList>
            <person name="Maeda T."/>
            <person name="Takahashi S."/>
            <person name="Yoshida T."/>
            <person name="Shimamura S."/>
            <person name="Takaki Y."/>
            <person name="Nagai Y."/>
            <person name="Toyoda A."/>
            <person name="Suzuki Y."/>
            <person name="Arimoto A."/>
            <person name="Ishii H."/>
            <person name="Satoh N."/>
            <person name="Nishiyama T."/>
            <person name="Hasebe M."/>
            <person name="Maruyama T."/>
            <person name="Minagawa J."/>
            <person name="Obokata J."/>
            <person name="Shigenobu S."/>
        </authorList>
    </citation>
    <scope>NUCLEOTIDE SEQUENCE [LARGE SCALE GENOMIC DNA]</scope>
</reference>
<feature type="region of interest" description="Disordered" evidence="6">
    <location>
        <begin position="590"/>
        <end position="648"/>
    </location>
</feature>
<feature type="transmembrane region" description="Helical" evidence="7">
    <location>
        <begin position="459"/>
        <end position="478"/>
    </location>
</feature>
<dbReference type="AlphaFoldDB" id="A0AAV4AJ36"/>